<evidence type="ECO:0000256" key="2">
    <source>
        <dbReference type="ARBA" id="ARBA00022798"/>
    </source>
</evidence>
<proteinExistence type="predicted"/>
<evidence type="ECO:0000256" key="1">
    <source>
        <dbReference type="ARBA" id="ARBA00012247"/>
    </source>
</evidence>
<dbReference type="EC" id="3.1.4.46" evidence="1"/>
<accession>A0AA87ZBF5</accession>
<evidence type="ECO:0000256" key="4">
    <source>
        <dbReference type="ARBA" id="ARBA00047512"/>
    </source>
</evidence>
<organism evidence="6 7">
    <name type="scientific">Ficus carica</name>
    <name type="common">Common fig</name>
    <dbReference type="NCBI Taxonomy" id="3494"/>
    <lineage>
        <taxon>Eukaryota</taxon>
        <taxon>Viridiplantae</taxon>
        <taxon>Streptophyta</taxon>
        <taxon>Embryophyta</taxon>
        <taxon>Tracheophyta</taxon>
        <taxon>Spermatophyta</taxon>
        <taxon>Magnoliopsida</taxon>
        <taxon>eudicotyledons</taxon>
        <taxon>Gunneridae</taxon>
        <taxon>Pentapetalae</taxon>
        <taxon>rosids</taxon>
        <taxon>fabids</taxon>
        <taxon>Rosales</taxon>
        <taxon>Moraceae</taxon>
        <taxon>Ficeae</taxon>
        <taxon>Ficus</taxon>
    </lineage>
</organism>
<feature type="non-terminal residue" evidence="6">
    <location>
        <position position="1"/>
    </location>
</feature>
<dbReference type="Proteomes" id="UP001187192">
    <property type="component" value="Unassembled WGS sequence"/>
</dbReference>
<dbReference type="GO" id="GO:0008889">
    <property type="term" value="F:glycerophosphodiester phosphodiesterase activity"/>
    <property type="evidence" value="ECO:0007669"/>
    <property type="project" value="UniProtKB-EC"/>
</dbReference>
<dbReference type="PANTHER" id="PTHR43620:SF44">
    <property type="entry name" value="GLYCEROPHOSPHODIESTER PHOSPHODIESTERASE GDPDL6-RELATED"/>
    <property type="match status" value="1"/>
</dbReference>
<feature type="signal peptide" evidence="5">
    <location>
        <begin position="1"/>
        <end position="17"/>
    </location>
</feature>
<name>A0AA87ZBF5_FICCA</name>
<keyword evidence="3" id="KW-0378">Hydrolase</keyword>
<evidence type="ECO:0000256" key="3">
    <source>
        <dbReference type="ARBA" id="ARBA00022801"/>
    </source>
</evidence>
<evidence type="ECO:0000313" key="7">
    <source>
        <dbReference type="Proteomes" id="UP001187192"/>
    </source>
</evidence>
<feature type="chain" id="PRO_5041649043" description="glycerophosphodiester phosphodiesterase" evidence="5">
    <location>
        <begin position="18"/>
        <end position="49"/>
    </location>
</feature>
<keyword evidence="5" id="KW-0732">Signal</keyword>
<protein>
    <recommendedName>
        <fullName evidence="1">glycerophosphodiester phosphodiesterase</fullName>
        <ecNumber evidence="1">3.1.4.46</ecNumber>
    </recommendedName>
</protein>
<dbReference type="EMBL" id="BTGU01002042">
    <property type="protein sequence ID" value="GMN33168.1"/>
    <property type="molecule type" value="Genomic_DNA"/>
</dbReference>
<comment type="caution">
    <text evidence="6">The sequence shown here is derived from an EMBL/GenBank/DDBJ whole genome shotgun (WGS) entry which is preliminary data.</text>
</comment>
<comment type="catalytic activity">
    <reaction evidence="4">
        <text>a sn-glycero-3-phosphodiester + H2O = an alcohol + sn-glycerol 3-phosphate + H(+)</text>
        <dbReference type="Rhea" id="RHEA:12969"/>
        <dbReference type="ChEBI" id="CHEBI:15377"/>
        <dbReference type="ChEBI" id="CHEBI:15378"/>
        <dbReference type="ChEBI" id="CHEBI:30879"/>
        <dbReference type="ChEBI" id="CHEBI:57597"/>
        <dbReference type="ChEBI" id="CHEBI:83408"/>
        <dbReference type="EC" id="3.1.4.46"/>
    </reaction>
</comment>
<dbReference type="GO" id="GO:0006071">
    <property type="term" value="P:glycerol metabolic process"/>
    <property type="evidence" value="ECO:0007669"/>
    <property type="project" value="UniProtKB-KW"/>
</dbReference>
<sequence length="49" mass="5383">MIRSLLFIFLLLHSTLAQKAPETSPKWLTLSGKQPVVVARGGFSGLFPE</sequence>
<evidence type="ECO:0000313" key="6">
    <source>
        <dbReference type="EMBL" id="GMN33168.1"/>
    </source>
</evidence>
<keyword evidence="7" id="KW-1185">Reference proteome</keyword>
<dbReference type="PANTHER" id="PTHR43620">
    <property type="entry name" value="GLYCEROPHOSPHORYL DIESTER PHOSPHODIESTERASE"/>
    <property type="match status" value="1"/>
</dbReference>
<reference evidence="6" key="1">
    <citation type="submission" date="2023-07" db="EMBL/GenBank/DDBJ databases">
        <title>draft genome sequence of fig (Ficus carica).</title>
        <authorList>
            <person name="Takahashi T."/>
            <person name="Nishimura K."/>
        </authorList>
    </citation>
    <scope>NUCLEOTIDE SEQUENCE</scope>
</reference>
<keyword evidence="2" id="KW-0319">Glycerol metabolism</keyword>
<evidence type="ECO:0000256" key="5">
    <source>
        <dbReference type="SAM" id="SignalP"/>
    </source>
</evidence>
<dbReference type="AlphaFoldDB" id="A0AA87ZBF5"/>
<gene>
    <name evidence="6" type="ORF">TIFTF001_041845</name>
</gene>